<reference evidence="1 2" key="1">
    <citation type="submission" date="2024-09" db="EMBL/GenBank/DDBJ databases">
        <authorList>
            <person name="Sun Q."/>
            <person name="Mori K."/>
        </authorList>
    </citation>
    <scope>NUCLEOTIDE SEQUENCE [LARGE SCALE GENOMIC DNA]</scope>
    <source>
        <strain evidence="1 2">CCM 8545</strain>
    </source>
</reference>
<evidence type="ECO:0000313" key="2">
    <source>
        <dbReference type="Proteomes" id="UP001589758"/>
    </source>
</evidence>
<comment type="caution">
    <text evidence="1">The sequence shown here is derived from an EMBL/GenBank/DDBJ whole genome shotgun (WGS) entry which is preliminary data.</text>
</comment>
<evidence type="ECO:0000313" key="1">
    <source>
        <dbReference type="EMBL" id="MFC0178550.1"/>
    </source>
</evidence>
<proteinExistence type="predicted"/>
<accession>A0ABV6C6G0</accession>
<sequence length="777" mass="91283">MNKQMILPLLNSLQLLINKIFTEGQIHLEDKSELQNIQLKFDALSNLSKELSHLNTILLSTINLIMPKAFKRNAADNIEMHDNSSQGLMYPLDNLLLVNDAIISAKISLLNTVDVNLPKSPRSPYSLDFNALNSTLNFKGIDTMIEICKAGYNPNRDKIVQKLLNKDPHPIFTDARMINYFAQGIHSGLYSYIDEKNVPLFDDKIIGRIGTNILPFLVNFVIRSPCDSENSLTEIAKLDINQALSLVNMLLTPKLLINIDENLNALPTITKKSIELLAENSKLEKHEDLIFNFFSDCIKAFDTILNPIKEDEDDIREPLHNFIEYLPELLDIVTQINPSRMLDYILDIYDNTDNLALMPYFSEIIQSIDKTSVKTRLINKATLLVEDFLISLQSNPNQVSLYQSELAHFLPFLFQFNDEAILELYKKLLWAIAKQEKQRNKRDFNLIREIKILGMAKHIAAFKEKSAELFCEFYQDKDVNSWAKIVWATEAISIIHAYKSPTTAFDLFSPYVDIVEDVLKSAIKNRYFFIEKFDEYLRIDEYEFFDRSMTYETLDKRWYSLFIYYYNLYKEIDVIPDDLKGLTLTRIHLKDKITFNSDPILHLLAYLPFSHPDYFETIYWLFDENRPFDIQRLDWTLDTDFFMRVLREKDEAIHNKYIPLLLGYYRRLNDAFKLTLDDQKYYDTVIRWWSRNTFHIGAYSEEINIFPKPFYDMYQDILNKAKSFKQRIKTEFKGSRDSKEDWIYTTDLLIDGLEKNLPSLEKFTHNKNKQIKNKMRV</sequence>
<name>A0ABV6C6G0_9GAMM</name>
<gene>
    <name evidence="1" type="ORF">ACFFIT_00265</name>
</gene>
<dbReference type="RefSeq" id="WP_385875322.1">
    <property type="nucleotide sequence ID" value="NZ_JBHLXE010000010.1"/>
</dbReference>
<dbReference type="Proteomes" id="UP001589758">
    <property type="component" value="Unassembled WGS sequence"/>
</dbReference>
<keyword evidence="2" id="KW-1185">Reference proteome</keyword>
<organism evidence="1 2">
    <name type="scientific">Thorsellia kenyensis</name>
    <dbReference type="NCBI Taxonomy" id="1549888"/>
    <lineage>
        <taxon>Bacteria</taxon>
        <taxon>Pseudomonadati</taxon>
        <taxon>Pseudomonadota</taxon>
        <taxon>Gammaproteobacteria</taxon>
        <taxon>Enterobacterales</taxon>
        <taxon>Thorselliaceae</taxon>
        <taxon>Thorsellia</taxon>
    </lineage>
</organism>
<protein>
    <submittedName>
        <fullName evidence="1">Uncharacterized protein</fullName>
    </submittedName>
</protein>
<dbReference type="EMBL" id="JBHLXE010000010">
    <property type="protein sequence ID" value="MFC0178550.1"/>
    <property type="molecule type" value="Genomic_DNA"/>
</dbReference>